<reference evidence="3 4" key="1">
    <citation type="submission" date="2018-05" db="EMBL/GenBank/DDBJ databases">
        <title>Marinilabilia rubrum sp. nov., isolated from saltern sediment.</title>
        <authorList>
            <person name="Zhang R."/>
        </authorList>
    </citation>
    <scope>NUCLEOTIDE SEQUENCE [LARGE SCALE GENOMIC DNA]</scope>
    <source>
        <strain evidence="3 4">WTE16</strain>
    </source>
</reference>
<dbReference type="RefSeq" id="WP_109264200.1">
    <property type="nucleotide sequence ID" value="NZ_QEWP01000006.1"/>
</dbReference>
<sequence length="248" mass="28397">MDYPKISIITVVFNDARNLSSTIQSVKGLSYPNVEYIVVDGDSTDGSVEIIKENAELISQWISEPDHGLYDAMNKGLDMASGEYVWFINAGDEPGAPGVLEKIFGKGEKADIYYGETMLIDDEGNEIGLRRLSPPENLNWRHFRHGMLVGHQSFIPAREVVKKYDLRFKFSADFDWCLYALRNASNIRNTHMVLSHFREGGLTKQNIIPGLKERFRIMVKNFGFFSTLAAHIIIAPKFFYFWLKNKRF</sequence>
<evidence type="ECO:0000259" key="2">
    <source>
        <dbReference type="Pfam" id="PF00535"/>
    </source>
</evidence>
<evidence type="ECO:0000313" key="4">
    <source>
        <dbReference type="Proteomes" id="UP000244956"/>
    </source>
</evidence>
<organism evidence="3 4">
    <name type="scientific">Marinilabilia rubra</name>
    <dbReference type="NCBI Taxonomy" id="2162893"/>
    <lineage>
        <taxon>Bacteria</taxon>
        <taxon>Pseudomonadati</taxon>
        <taxon>Bacteroidota</taxon>
        <taxon>Bacteroidia</taxon>
        <taxon>Marinilabiliales</taxon>
        <taxon>Marinilabiliaceae</taxon>
        <taxon>Marinilabilia</taxon>
    </lineage>
</organism>
<dbReference type="InterPro" id="IPR050834">
    <property type="entry name" value="Glycosyltransf_2"/>
</dbReference>
<feature type="transmembrane region" description="Helical" evidence="1">
    <location>
        <begin position="222"/>
        <end position="243"/>
    </location>
</feature>
<gene>
    <name evidence="3" type="ORF">DDZ16_09450</name>
</gene>
<dbReference type="PANTHER" id="PTHR43685:SF2">
    <property type="entry name" value="GLYCOSYLTRANSFERASE 2-LIKE DOMAIN-CONTAINING PROTEIN"/>
    <property type="match status" value="1"/>
</dbReference>
<dbReference type="AlphaFoldDB" id="A0A2U2B9A8"/>
<protein>
    <submittedName>
        <fullName evidence="3">Glycosyl transferase</fullName>
    </submittedName>
</protein>
<dbReference type="Proteomes" id="UP000244956">
    <property type="component" value="Unassembled WGS sequence"/>
</dbReference>
<evidence type="ECO:0000313" key="3">
    <source>
        <dbReference type="EMBL" id="PWD99661.1"/>
    </source>
</evidence>
<dbReference type="OrthoDB" id="9788101at2"/>
<name>A0A2U2B9A8_9BACT</name>
<comment type="caution">
    <text evidence="3">The sequence shown here is derived from an EMBL/GenBank/DDBJ whole genome shotgun (WGS) entry which is preliminary data.</text>
</comment>
<dbReference type="EMBL" id="QEWP01000006">
    <property type="protein sequence ID" value="PWD99661.1"/>
    <property type="molecule type" value="Genomic_DNA"/>
</dbReference>
<keyword evidence="3" id="KW-0808">Transferase</keyword>
<dbReference type="CDD" id="cd06433">
    <property type="entry name" value="GT_2_WfgS_like"/>
    <property type="match status" value="1"/>
</dbReference>
<keyword evidence="1" id="KW-0472">Membrane</keyword>
<dbReference type="InterPro" id="IPR029044">
    <property type="entry name" value="Nucleotide-diphossugar_trans"/>
</dbReference>
<keyword evidence="1" id="KW-1133">Transmembrane helix</keyword>
<proteinExistence type="predicted"/>
<dbReference type="Pfam" id="PF00535">
    <property type="entry name" value="Glycos_transf_2"/>
    <property type="match status" value="1"/>
</dbReference>
<accession>A0A2U2B9A8</accession>
<keyword evidence="1" id="KW-0812">Transmembrane</keyword>
<dbReference type="PANTHER" id="PTHR43685">
    <property type="entry name" value="GLYCOSYLTRANSFERASE"/>
    <property type="match status" value="1"/>
</dbReference>
<dbReference type="GO" id="GO:0016740">
    <property type="term" value="F:transferase activity"/>
    <property type="evidence" value="ECO:0007669"/>
    <property type="project" value="UniProtKB-KW"/>
</dbReference>
<dbReference type="SUPFAM" id="SSF53448">
    <property type="entry name" value="Nucleotide-diphospho-sugar transferases"/>
    <property type="match status" value="1"/>
</dbReference>
<dbReference type="InterPro" id="IPR001173">
    <property type="entry name" value="Glyco_trans_2-like"/>
</dbReference>
<feature type="domain" description="Glycosyltransferase 2-like" evidence="2">
    <location>
        <begin position="7"/>
        <end position="149"/>
    </location>
</feature>
<keyword evidence="4" id="KW-1185">Reference proteome</keyword>
<evidence type="ECO:0000256" key="1">
    <source>
        <dbReference type="SAM" id="Phobius"/>
    </source>
</evidence>
<dbReference type="Gene3D" id="3.90.550.10">
    <property type="entry name" value="Spore Coat Polysaccharide Biosynthesis Protein SpsA, Chain A"/>
    <property type="match status" value="1"/>
</dbReference>